<dbReference type="Gene3D" id="1.10.287.130">
    <property type="match status" value="1"/>
</dbReference>
<keyword evidence="8" id="KW-0418">Kinase</keyword>
<dbReference type="InterPro" id="IPR036097">
    <property type="entry name" value="HisK_dim/P_sf"/>
</dbReference>
<evidence type="ECO:0000256" key="1">
    <source>
        <dbReference type="ARBA" id="ARBA00000085"/>
    </source>
</evidence>
<evidence type="ECO:0000313" key="15">
    <source>
        <dbReference type="Proteomes" id="UP001221302"/>
    </source>
</evidence>
<keyword evidence="9 14" id="KW-0067">ATP-binding</keyword>
<dbReference type="Gene3D" id="3.30.450.20">
    <property type="entry name" value="PAS domain"/>
    <property type="match status" value="1"/>
</dbReference>
<keyword evidence="15" id="KW-1185">Reference proteome</keyword>
<dbReference type="GO" id="GO:0000155">
    <property type="term" value="F:phosphorelay sensor kinase activity"/>
    <property type="evidence" value="ECO:0007669"/>
    <property type="project" value="InterPro"/>
</dbReference>
<keyword evidence="5" id="KW-0597">Phosphoprotein</keyword>
<dbReference type="Pfam" id="PF02518">
    <property type="entry name" value="HATPase_c"/>
    <property type="match status" value="1"/>
</dbReference>
<comment type="subcellular location">
    <subcellularLocation>
        <location evidence="2">Cell membrane</location>
    </subcellularLocation>
</comment>
<evidence type="ECO:0000256" key="3">
    <source>
        <dbReference type="ARBA" id="ARBA00012438"/>
    </source>
</evidence>
<dbReference type="Pfam" id="PF00512">
    <property type="entry name" value="HisKA"/>
    <property type="match status" value="1"/>
</dbReference>
<keyword evidence="12" id="KW-0812">Transmembrane</keyword>
<evidence type="ECO:0000313" key="14">
    <source>
        <dbReference type="EMBL" id="MDF1612988.1"/>
    </source>
</evidence>
<dbReference type="RefSeq" id="WP_321536759.1">
    <property type="nucleotide sequence ID" value="NZ_JARGDL010000023.1"/>
</dbReference>
<feature type="domain" description="Histidine kinase" evidence="13">
    <location>
        <begin position="181"/>
        <end position="401"/>
    </location>
</feature>
<reference evidence="14" key="1">
    <citation type="submission" date="2023-03" db="EMBL/GenBank/DDBJ databases">
        <title>Stygiobacter electus gen. nov., sp. nov., facultatively anaerobic thermotolerant bacterium of the class Ignavibacteria from a well of Yessentuki mineral water deposit.</title>
        <authorList>
            <person name="Podosokorskaya O.A."/>
            <person name="Elcheninov A.G."/>
            <person name="Petrova N.F."/>
            <person name="Zavarzina D.G."/>
            <person name="Kublanov I.V."/>
            <person name="Merkel A.Y."/>
        </authorList>
    </citation>
    <scope>NUCLEOTIDE SEQUENCE</scope>
    <source>
        <strain evidence="14">09-Me</strain>
    </source>
</reference>
<keyword evidence="4" id="KW-1003">Cell membrane</keyword>
<dbReference type="GO" id="GO:0005524">
    <property type="term" value="F:ATP binding"/>
    <property type="evidence" value="ECO:0007669"/>
    <property type="project" value="UniProtKB-KW"/>
</dbReference>
<dbReference type="PRINTS" id="PR00344">
    <property type="entry name" value="BCTRLSENSOR"/>
</dbReference>
<dbReference type="SMART" id="SM00388">
    <property type="entry name" value="HisKA"/>
    <property type="match status" value="1"/>
</dbReference>
<dbReference type="InterPro" id="IPR036890">
    <property type="entry name" value="HATPase_C_sf"/>
</dbReference>
<dbReference type="InterPro" id="IPR003594">
    <property type="entry name" value="HATPase_dom"/>
</dbReference>
<accession>A0AAE3TD25</accession>
<feature type="transmembrane region" description="Helical" evidence="12">
    <location>
        <begin position="12"/>
        <end position="31"/>
    </location>
</feature>
<keyword evidence="12" id="KW-1133">Transmembrane helix</keyword>
<comment type="catalytic activity">
    <reaction evidence="1">
        <text>ATP + protein L-histidine = ADP + protein N-phospho-L-histidine.</text>
        <dbReference type="EC" id="2.7.13.3"/>
    </reaction>
</comment>
<evidence type="ECO:0000256" key="7">
    <source>
        <dbReference type="ARBA" id="ARBA00022741"/>
    </source>
</evidence>
<dbReference type="PANTHER" id="PTHR43711">
    <property type="entry name" value="TWO-COMPONENT HISTIDINE KINASE"/>
    <property type="match status" value="1"/>
</dbReference>
<proteinExistence type="predicted"/>
<evidence type="ECO:0000256" key="2">
    <source>
        <dbReference type="ARBA" id="ARBA00004236"/>
    </source>
</evidence>
<organism evidence="14 15">
    <name type="scientific">Stygiobacter electus</name>
    <dbReference type="NCBI Taxonomy" id="3032292"/>
    <lineage>
        <taxon>Bacteria</taxon>
        <taxon>Pseudomonadati</taxon>
        <taxon>Ignavibacteriota</taxon>
        <taxon>Ignavibacteria</taxon>
        <taxon>Ignavibacteriales</taxon>
        <taxon>Melioribacteraceae</taxon>
        <taxon>Stygiobacter</taxon>
    </lineage>
</organism>
<evidence type="ECO:0000256" key="5">
    <source>
        <dbReference type="ARBA" id="ARBA00022553"/>
    </source>
</evidence>
<dbReference type="CDD" id="cd16922">
    <property type="entry name" value="HATPase_EvgS-ArcB-TorS-like"/>
    <property type="match status" value="1"/>
</dbReference>
<dbReference type="SUPFAM" id="SSF47384">
    <property type="entry name" value="Homodimeric domain of signal transducing histidine kinase"/>
    <property type="match status" value="1"/>
</dbReference>
<gene>
    <name evidence="14" type="ORF">P0M35_12555</name>
</gene>
<dbReference type="PROSITE" id="PS50109">
    <property type="entry name" value="HIS_KIN"/>
    <property type="match status" value="1"/>
</dbReference>
<dbReference type="CDD" id="cd00082">
    <property type="entry name" value="HisKA"/>
    <property type="match status" value="1"/>
</dbReference>
<dbReference type="InterPro" id="IPR004358">
    <property type="entry name" value="Sig_transdc_His_kin-like_C"/>
</dbReference>
<dbReference type="CDD" id="cd00130">
    <property type="entry name" value="PAS"/>
    <property type="match status" value="1"/>
</dbReference>
<comment type="caution">
    <text evidence="14">The sequence shown here is derived from an EMBL/GenBank/DDBJ whole genome shotgun (WGS) entry which is preliminary data.</text>
</comment>
<name>A0AAE3TD25_9BACT</name>
<keyword evidence="11 12" id="KW-0472">Membrane</keyword>
<keyword evidence="7" id="KW-0547">Nucleotide-binding</keyword>
<evidence type="ECO:0000256" key="11">
    <source>
        <dbReference type="ARBA" id="ARBA00023136"/>
    </source>
</evidence>
<dbReference type="SMART" id="SM00387">
    <property type="entry name" value="HATPase_c"/>
    <property type="match status" value="1"/>
</dbReference>
<dbReference type="PANTHER" id="PTHR43711:SF1">
    <property type="entry name" value="HISTIDINE KINASE 1"/>
    <property type="match status" value="1"/>
</dbReference>
<protein>
    <recommendedName>
        <fullName evidence="3">histidine kinase</fullName>
        <ecNumber evidence="3">2.7.13.3</ecNumber>
    </recommendedName>
</protein>
<evidence type="ECO:0000256" key="10">
    <source>
        <dbReference type="ARBA" id="ARBA00023012"/>
    </source>
</evidence>
<dbReference type="InterPro" id="IPR005467">
    <property type="entry name" value="His_kinase_dom"/>
</dbReference>
<dbReference type="InterPro" id="IPR000014">
    <property type="entry name" value="PAS"/>
</dbReference>
<sequence length="406" mass="47204">MNPESLFSVENPLLFGLFLVFTMLAVIYIYNRYIIIPMRKRHLAEEENLKLQQAELMALFASLSPDPVFRFDEDGKIILANNSAHKVFPQRILEGENVKQILPFTQNIDFQKFIDEEKSLLDVLQIGKFYYQFLIIGIKKFKICQVYGRDITELKKTENELIEALLKAEESKKIKEYFLAQISHEIRSPLNVIVRYSDLLKEELKEVNYPNLETILLSMKNNSKRLYRTFDLLLNMSQIQAGKYEVHLEKIDLFYLLNSIHFEYSSIAEEKGIKFMINDTIGAPIYIYGDHYSIMQIFINLVDNALKYTKEGSVEIKISKTEDEDICTEIIDTGKGMSKEYVDKLFQPFTQEDMGYTRRFEGTGLGLAIVKNFVDLNNGKIFVESEINKGTTFKVILKGDKSWLNK</sequence>
<keyword evidence="6" id="KW-0808">Transferase</keyword>
<dbReference type="InterPro" id="IPR003661">
    <property type="entry name" value="HisK_dim/P_dom"/>
</dbReference>
<dbReference type="SMART" id="SM00091">
    <property type="entry name" value="PAS"/>
    <property type="match status" value="1"/>
</dbReference>
<dbReference type="AlphaFoldDB" id="A0AAE3TD25"/>
<dbReference type="Gene3D" id="3.30.565.10">
    <property type="entry name" value="Histidine kinase-like ATPase, C-terminal domain"/>
    <property type="match status" value="1"/>
</dbReference>
<dbReference type="SUPFAM" id="SSF55874">
    <property type="entry name" value="ATPase domain of HSP90 chaperone/DNA topoisomerase II/histidine kinase"/>
    <property type="match status" value="1"/>
</dbReference>
<keyword evidence="10" id="KW-0902">Two-component regulatory system</keyword>
<dbReference type="GO" id="GO:0005886">
    <property type="term" value="C:plasma membrane"/>
    <property type="evidence" value="ECO:0007669"/>
    <property type="project" value="UniProtKB-SubCell"/>
</dbReference>
<evidence type="ECO:0000256" key="8">
    <source>
        <dbReference type="ARBA" id="ARBA00022777"/>
    </source>
</evidence>
<evidence type="ECO:0000256" key="12">
    <source>
        <dbReference type="SAM" id="Phobius"/>
    </source>
</evidence>
<evidence type="ECO:0000256" key="9">
    <source>
        <dbReference type="ARBA" id="ARBA00022840"/>
    </source>
</evidence>
<dbReference type="InterPro" id="IPR050736">
    <property type="entry name" value="Sensor_HK_Regulatory"/>
</dbReference>
<dbReference type="EC" id="2.7.13.3" evidence="3"/>
<evidence type="ECO:0000259" key="13">
    <source>
        <dbReference type="PROSITE" id="PS50109"/>
    </source>
</evidence>
<dbReference type="EMBL" id="JARGDL010000023">
    <property type="protein sequence ID" value="MDF1612988.1"/>
    <property type="molecule type" value="Genomic_DNA"/>
</dbReference>
<dbReference type="FunFam" id="3.30.565.10:FF:000023">
    <property type="entry name" value="PAS domain-containing sensor histidine kinase"/>
    <property type="match status" value="1"/>
</dbReference>
<evidence type="ECO:0000256" key="4">
    <source>
        <dbReference type="ARBA" id="ARBA00022475"/>
    </source>
</evidence>
<dbReference type="Proteomes" id="UP001221302">
    <property type="component" value="Unassembled WGS sequence"/>
</dbReference>
<evidence type="ECO:0000256" key="6">
    <source>
        <dbReference type="ARBA" id="ARBA00022679"/>
    </source>
</evidence>